<evidence type="ECO:0000313" key="8">
    <source>
        <dbReference type="EMBL" id="EEF47096.1"/>
    </source>
</evidence>
<evidence type="ECO:0000256" key="1">
    <source>
        <dbReference type="ARBA" id="ARBA00004123"/>
    </source>
</evidence>
<evidence type="ECO:0000256" key="4">
    <source>
        <dbReference type="ARBA" id="ARBA00023163"/>
    </source>
</evidence>
<evidence type="ECO:0000256" key="2">
    <source>
        <dbReference type="ARBA" id="ARBA00023015"/>
    </source>
</evidence>
<feature type="compositionally biased region" description="Basic residues" evidence="6">
    <location>
        <begin position="157"/>
        <end position="184"/>
    </location>
</feature>
<reference evidence="9" key="1">
    <citation type="journal article" date="2010" name="Nat. Biotechnol.">
        <title>Draft genome sequence of the oilseed species Ricinus communis.</title>
        <authorList>
            <person name="Chan A.P."/>
            <person name="Crabtree J."/>
            <person name="Zhao Q."/>
            <person name="Lorenzi H."/>
            <person name="Orvis J."/>
            <person name="Puiu D."/>
            <person name="Melake-Berhan A."/>
            <person name="Jones K.M."/>
            <person name="Redman J."/>
            <person name="Chen G."/>
            <person name="Cahoon E.B."/>
            <person name="Gedil M."/>
            <person name="Stanke M."/>
            <person name="Haas B.J."/>
            <person name="Wortman J.R."/>
            <person name="Fraser-Liggett C.M."/>
            <person name="Ravel J."/>
            <person name="Rabinowicz P.D."/>
        </authorList>
    </citation>
    <scope>NUCLEOTIDE SEQUENCE [LARGE SCALE GENOMIC DNA]</scope>
    <source>
        <strain evidence="9">cv. Hale</strain>
    </source>
</reference>
<dbReference type="Pfam" id="PF02365">
    <property type="entry name" value="NAM"/>
    <property type="match status" value="1"/>
</dbReference>
<dbReference type="SUPFAM" id="SSF101941">
    <property type="entry name" value="NAC domain"/>
    <property type="match status" value="1"/>
</dbReference>
<keyword evidence="2" id="KW-0805">Transcription regulation</keyword>
<evidence type="ECO:0000256" key="3">
    <source>
        <dbReference type="ARBA" id="ARBA00023125"/>
    </source>
</evidence>
<feature type="region of interest" description="Disordered" evidence="6">
    <location>
        <begin position="157"/>
        <end position="257"/>
    </location>
</feature>
<keyword evidence="5" id="KW-0539">Nucleus</keyword>
<evidence type="ECO:0000256" key="5">
    <source>
        <dbReference type="ARBA" id="ARBA00023242"/>
    </source>
</evidence>
<proteinExistence type="predicted"/>
<dbReference type="EMBL" id="EQ973790">
    <property type="protein sequence ID" value="EEF47096.1"/>
    <property type="molecule type" value="Genomic_DNA"/>
</dbReference>
<comment type="subcellular location">
    <subcellularLocation>
        <location evidence="1">Nucleus</location>
    </subcellularLocation>
</comment>
<dbReference type="AlphaFoldDB" id="B9RMX3"/>
<protein>
    <submittedName>
        <fullName evidence="8">Transcription factor, putative</fullName>
    </submittedName>
</protein>
<evidence type="ECO:0000313" key="9">
    <source>
        <dbReference type="Proteomes" id="UP000008311"/>
    </source>
</evidence>
<feature type="compositionally biased region" description="Polar residues" evidence="6">
    <location>
        <begin position="227"/>
        <end position="242"/>
    </location>
</feature>
<organism evidence="8 9">
    <name type="scientific">Ricinus communis</name>
    <name type="common">Castor bean</name>
    <dbReference type="NCBI Taxonomy" id="3988"/>
    <lineage>
        <taxon>Eukaryota</taxon>
        <taxon>Viridiplantae</taxon>
        <taxon>Streptophyta</taxon>
        <taxon>Embryophyta</taxon>
        <taxon>Tracheophyta</taxon>
        <taxon>Spermatophyta</taxon>
        <taxon>Magnoliopsida</taxon>
        <taxon>eudicotyledons</taxon>
        <taxon>Gunneridae</taxon>
        <taxon>Pentapetalae</taxon>
        <taxon>rosids</taxon>
        <taxon>fabids</taxon>
        <taxon>Malpighiales</taxon>
        <taxon>Euphorbiaceae</taxon>
        <taxon>Acalyphoideae</taxon>
        <taxon>Acalypheae</taxon>
        <taxon>Ricinus</taxon>
    </lineage>
</organism>
<dbReference type="STRING" id="3988.B9RMX3"/>
<feature type="compositionally biased region" description="Basic and acidic residues" evidence="6">
    <location>
        <begin position="216"/>
        <end position="225"/>
    </location>
</feature>
<dbReference type="InterPro" id="IPR036093">
    <property type="entry name" value="NAC_dom_sf"/>
</dbReference>
<accession>B9RMX3</accession>
<gene>
    <name evidence="8" type="ORF">RCOM_1341240</name>
</gene>
<dbReference type="PANTHER" id="PTHR31989">
    <property type="entry name" value="NAC DOMAIN-CONTAINING PROTEIN 82-RELATED"/>
    <property type="match status" value="1"/>
</dbReference>
<name>B9RMX3_RICCO</name>
<feature type="domain" description="NAC" evidence="7">
    <location>
        <begin position="12"/>
        <end position="157"/>
    </location>
</feature>
<sequence length="637" mass="71515">MASPTQLISRNLPVGWRFRPTDEELLCNYLKPKILGDPIGGSDVEEDNLCDYDPWDLFGKFKSKYGDDKERYFLSPCEYYERSGLRKRKAKSGGYWKCTGDPRLITLGDSDEVIGTKRSLVYHNPNATDLIKTEYTYTAKLDRPILGNFVLYKLKRKSKKKQAPSKRAMKAKPHCRKTRPNKKARRDESSNSTASSLAFENKNTKDTIANAANGAEGKERNRMVSDIENQYPPNKKTASSTYEKGESSYPKASDVENQNLSETASALTSNKGETSSLMASSTGNQNFNQITIVSTNNKGDKSCTVVFDLENLIPNKITDTSLYDKSKPICPRASCVEIQNSHEMINVSSHNKDETTFLMDFDFEKQNPIEKITMLLHDKANACCLVTSDFGIQNPSKKMGISASIAGNWSPLTAMPSDFDNQNQYQKTDVPVPEEDYCIVMASEVGDTTIQEVQYQYNKTDMPNLEDYSGFLKASDIEETPYEEVQSHYKKANMPNLEDKEGPLIASDIEEAISLAVDPQQLAEMIACLDSVLQQPVHTNESPNRICFGMQDHYEKIDKPILNNGPLTGESMVTEVSNGILGVRAYFYRCEASEANLETYVYFIVILSADRPSTAGRDIRILRTKRHRELAAAAYSH</sequence>
<dbReference type="GO" id="GO:0005634">
    <property type="term" value="C:nucleus"/>
    <property type="evidence" value="ECO:0007669"/>
    <property type="project" value="UniProtKB-SubCell"/>
</dbReference>
<keyword evidence="4" id="KW-0804">Transcription</keyword>
<keyword evidence="9" id="KW-1185">Reference proteome</keyword>
<evidence type="ECO:0000256" key="6">
    <source>
        <dbReference type="SAM" id="MobiDB-lite"/>
    </source>
</evidence>
<keyword evidence="3" id="KW-0238">DNA-binding</keyword>
<dbReference type="InParanoid" id="B9RMX3"/>
<evidence type="ECO:0000259" key="7">
    <source>
        <dbReference type="PROSITE" id="PS51005"/>
    </source>
</evidence>
<dbReference type="GO" id="GO:0003677">
    <property type="term" value="F:DNA binding"/>
    <property type="evidence" value="ECO:0007669"/>
    <property type="project" value="UniProtKB-KW"/>
</dbReference>
<dbReference type="Gene3D" id="2.170.150.80">
    <property type="entry name" value="NAC domain"/>
    <property type="match status" value="1"/>
</dbReference>
<dbReference type="GO" id="GO:0006355">
    <property type="term" value="P:regulation of DNA-templated transcription"/>
    <property type="evidence" value="ECO:0007669"/>
    <property type="project" value="InterPro"/>
</dbReference>
<dbReference type="InterPro" id="IPR003441">
    <property type="entry name" value="NAC-dom"/>
</dbReference>
<dbReference type="PROSITE" id="PS51005">
    <property type="entry name" value="NAC"/>
    <property type="match status" value="1"/>
</dbReference>
<dbReference type="Proteomes" id="UP000008311">
    <property type="component" value="Unassembled WGS sequence"/>
</dbReference>